<gene>
    <name evidence="4" type="ORF">HW556_07145</name>
</gene>
<organism evidence="4 5">
    <name type="scientific">Hymenobacter terrestris</name>
    <dbReference type="NCBI Taxonomy" id="2748310"/>
    <lineage>
        <taxon>Bacteria</taxon>
        <taxon>Pseudomonadati</taxon>
        <taxon>Bacteroidota</taxon>
        <taxon>Cytophagia</taxon>
        <taxon>Cytophagales</taxon>
        <taxon>Hymenobacteraceae</taxon>
        <taxon>Hymenobacter</taxon>
    </lineage>
</organism>
<comment type="caution">
    <text evidence="4">The sequence shown here is derived from an EMBL/GenBank/DDBJ whole genome shotgun (WGS) entry which is preliminary data.</text>
</comment>
<accession>A0ABX2Q131</accession>
<protein>
    <submittedName>
        <fullName evidence="4">T9SS type A sorting domain-containing protein</fullName>
    </submittedName>
</protein>
<proteinExistence type="predicted"/>
<keyword evidence="1" id="KW-0732">Signal</keyword>
<dbReference type="Proteomes" id="UP000626554">
    <property type="component" value="Unassembled WGS sequence"/>
</dbReference>
<name>A0ABX2Q131_9BACT</name>
<feature type="domain" description="Secretion system C-terminal sorting" evidence="3">
    <location>
        <begin position="952"/>
        <end position="1024"/>
    </location>
</feature>
<dbReference type="InterPro" id="IPR005135">
    <property type="entry name" value="Endo/exonuclease/phosphatase"/>
</dbReference>
<feature type="chain" id="PRO_5046797076" evidence="1">
    <location>
        <begin position="23"/>
        <end position="1028"/>
    </location>
</feature>
<dbReference type="Pfam" id="PF03372">
    <property type="entry name" value="Exo_endo_phos"/>
    <property type="match status" value="1"/>
</dbReference>
<evidence type="ECO:0000259" key="3">
    <source>
        <dbReference type="Pfam" id="PF18962"/>
    </source>
</evidence>
<dbReference type="RefSeq" id="WP_176899336.1">
    <property type="nucleotide sequence ID" value="NZ_JABKAV010000014.1"/>
</dbReference>
<evidence type="ECO:0000313" key="5">
    <source>
        <dbReference type="Proteomes" id="UP000626554"/>
    </source>
</evidence>
<sequence>MKRFLLLSWASLLTMASLEVRAQVTLSNSPYVETFDGLAGGLPAGFSIYTNAGPNQVGTAATLTTAPTTWGNSSGAFKNFASATGLKSTASSAAQAASLNRALGLRQTGSFGDGTSTTTGPGPAFVFQVTNTLGKTDFELNFRLQSLDSTIGRTATWQVEYGFGATPTAFTAVGTTATTGPFFANSALKVGFGGALDNKTGPIWIRIVAPTPTTGPGSRPSSAIDDFALSWNANPNAPVLAVAPAALDFGKQTINAPSEPRTFTLTGTRLTADARVRTAAPFAVSKDGVAFDSVAVYSVAELAQPRLVYVRFTPTTLGQASGAVSGTATVSSAGASSRAVVLRGAGNDPSQTVFDFNDCNATALADGWIQFSVTGSAQAWACTSFGRNPTDPTDSAPNPSAVQMNGFANGGNVANEDWLISPALNLTSTSFPLLSYWTRTAFNGPGLRLLVSTTYSGTGNPNASGVTWTDLSANFPAQNSNVWQNNSLDLSGYKRTGVYVAFVYTSTTNGAARWTVDDVVLTNSATPSAPTVRLSTQNLAFGYQPVNTPAYRNIVLTTTNLTGPLTITSPDAAFQLSKDSLVFSPSLTYTQAEASNRQLPVRVRFLPTQASADYAATLSVTTANVPTLTPSLRGNTYDATKTLEVVNWNVEWFGSTVAGQGPTDVDLQQTNATAMLRALAADVYALQEVVDTVRLRNLVVALSAQSGVQYAYKTADFGSRADDAADSDYASTQKLSFIYRPDVVRPVKFEGLLRCPESQNCPAFNAWSSGRFPYLMAADVTLDGRTQRVNFVNIHAKANISATSANDYARRKAGVEQLKTLLDTSYPGSNTLVLGDFNDVLEGTIATGVTPAVSSYNVFVADPNYVALTLPLARAGAQSTVGFGTVIDNVLASKPMATYYINGSAAIRTDLAAGIANYASTTTDHYPVFTRFSLTQTPLATTRATATAPLNLYPNPATSSLRFEVPETGSGLRLNVYTITGRLVLEGSGSAEQLNKQLSQRVAGLSNGLYVVRVVGAKQTYVSRFQKL</sequence>
<dbReference type="InterPro" id="IPR026444">
    <property type="entry name" value="Secre_tail"/>
</dbReference>
<evidence type="ECO:0000259" key="2">
    <source>
        <dbReference type="Pfam" id="PF03372"/>
    </source>
</evidence>
<dbReference type="Pfam" id="PF18962">
    <property type="entry name" value="Por_Secre_tail"/>
    <property type="match status" value="1"/>
</dbReference>
<dbReference type="SUPFAM" id="SSF56219">
    <property type="entry name" value="DNase I-like"/>
    <property type="match status" value="1"/>
</dbReference>
<dbReference type="NCBIfam" id="NF038128">
    <property type="entry name" value="choice_anch_J"/>
    <property type="match status" value="1"/>
</dbReference>
<reference evidence="4 5" key="1">
    <citation type="submission" date="2020-05" db="EMBL/GenBank/DDBJ databases">
        <title>Hymenobacter terrestris sp. nov. and Hymenobacter lapidiphilus sp. nov., isolated from regoliths in Antarctica.</title>
        <authorList>
            <person name="Sedlacek I."/>
            <person name="Pantucek R."/>
            <person name="Zeman M."/>
            <person name="Holochova P."/>
            <person name="Kralova S."/>
            <person name="Stankova E."/>
            <person name="Sedo O."/>
            <person name="Micenkova L."/>
            <person name="Svec P."/>
            <person name="Gupta V."/>
            <person name="Sood U."/>
            <person name="Korpole U.S."/>
            <person name="Lal R."/>
        </authorList>
    </citation>
    <scope>NUCLEOTIDE SEQUENCE [LARGE SCALE GENOMIC DNA]</scope>
    <source>
        <strain evidence="4 5">P5252</strain>
    </source>
</reference>
<dbReference type="Gene3D" id="2.60.120.200">
    <property type="match status" value="1"/>
</dbReference>
<dbReference type="InterPro" id="IPR036691">
    <property type="entry name" value="Endo/exonu/phosph_ase_sf"/>
</dbReference>
<evidence type="ECO:0000313" key="4">
    <source>
        <dbReference type="EMBL" id="NVO84653.1"/>
    </source>
</evidence>
<feature type="signal peptide" evidence="1">
    <location>
        <begin position="1"/>
        <end position="22"/>
    </location>
</feature>
<dbReference type="EMBL" id="JABKAV010000014">
    <property type="protein sequence ID" value="NVO84653.1"/>
    <property type="molecule type" value="Genomic_DNA"/>
</dbReference>
<evidence type="ECO:0000256" key="1">
    <source>
        <dbReference type="SAM" id="SignalP"/>
    </source>
</evidence>
<dbReference type="Gene3D" id="3.60.10.10">
    <property type="entry name" value="Endonuclease/exonuclease/phosphatase"/>
    <property type="match status" value="1"/>
</dbReference>
<dbReference type="NCBIfam" id="TIGR04183">
    <property type="entry name" value="Por_Secre_tail"/>
    <property type="match status" value="1"/>
</dbReference>
<feature type="domain" description="Endonuclease/exonuclease/phosphatase" evidence="2">
    <location>
        <begin position="647"/>
        <end position="898"/>
    </location>
</feature>
<keyword evidence="5" id="KW-1185">Reference proteome</keyword>